<name>A0ABP6YYL2_9ACTN</name>
<accession>A0ABP6YYL2</accession>
<evidence type="ECO:0000313" key="1">
    <source>
        <dbReference type="EMBL" id="GAA3591142.1"/>
    </source>
</evidence>
<reference evidence="2" key="1">
    <citation type="journal article" date="2019" name="Int. J. Syst. Evol. Microbiol.">
        <title>The Global Catalogue of Microorganisms (GCM) 10K type strain sequencing project: providing services to taxonomists for standard genome sequencing and annotation.</title>
        <authorList>
            <consortium name="The Broad Institute Genomics Platform"/>
            <consortium name="The Broad Institute Genome Sequencing Center for Infectious Disease"/>
            <person name="Wu L."/>
            <person name="Ma J."/>
        </authorList>
    </citation>
    <scope>NUCLEOTIDE SEQUENCE [LARGE SCALE GENOMIC DNA]</scope>
    <source>
        <strain evidence="2">JCM 16902</strain>
    </source>
</reference>
<evidence type="ECO:0008006" key="3">
    <source>
        <dbReference type="Google" id="ProtNLM"/>
    </source>
</evidence>
<sequence length="327" mass="35102">MNRVPVPGSRAGVDHDLLDQLSGQVRALAADYLVQSPIALVNPVWRLRREVFELLEKRQRPSLTAPLYSLAGRLCALIAHASADLGDPVAAETNTRTAWLCAELADDDSLRAFIRWVQSNVAYWGGDYPGAARIALSGRRHATKGSNLLRLASAEARAWAACGQTREVEQALTVAQAERDRTTGDDHQAGVFRFEPGKAAYYASEAWLALGGVPNARLAAREATEALGLLQSVPAQRSPELVAAARLDLCNAHLALSDLDAAAGELREVLSLPADNRTGPIVGRVATAAGTLQSPEFTRSALSRQLLDEIALFRACPARRDLSDALT</sequence>
<dbReference type="RefSeq" id="WP_231484852.1">
    <property type="nucleotide sequence ID" value="NZ_BAAAZO010000001.1"/>
</dbReference>
<keyword evidence="2" id="KW-1185">Reference proteome</keyword>
<evidence type="ECO:0000313" key="2">
    <source>
        <dbReference type="Proteomes" id="UP001501074"/>
    </source>
</evidence>
<dbReference type="Proteomes" id="UP001501074">
    <property type="component" value="Unassembled WGS sequence"/>
</dbReference>
<organism evidence="1 2">
    <name type="scientific">Kineosporia mesophila</name>
    <dbReference type="NCBI Taxonomy" id="566012"/>
    <lineage>
        <taxon>Bacteria</taxon>
        <taxon>Bacillati</taxon>
        <taxon>Actinomycetota</taxon>
        <taxon>Actinomycetes</taxon>
        <taxon>Kineosporiales</taxon>
        <taxon>Kineosporiaceae</taxon>
        <taxon>Kineosporia</taxon>
    </lineage>
</organism>
<dbReference type="EMBL" id="BAAAZO010000001">
    <property type="protein sequence ID" value="GAA3591142.1"/>
    <property type="molecule type" value="Genomic_DNA"/>
</dbReference>
<protein>
    <recommendedName>
        <fullName evidence="3">XRE family transcriptional regulator</fullName>
    </recommendedName>
</protein>
<comment type="caution">
    <text evidence="1">The sequence shown here is derived from an EMBL/GenBank/DDBJ whole genome shotgun (WGS) entry which is preliminary data.</text>
</comment>
<gene>
    <name evidence="1" type="ORF">GCM10022223_02110</name>
</gene>
<proteinExistence type="predicted"/>